<keyword evidence="3" id="KW-1185">Reference proteome</keyword>
<feature type="transmembrane region" description="Helical" evidence="1">
    <location>
        <begin position="137"/>
        <end position="157"/>
    </location>
</feature>
<dbReference type="EMBL" id="BAAAPW010000001">
    <property type="protein sequence ID" value="GAA2027368.1"/>
    <property type="molecule type" value="Genomic_DNA"/>
</dbReference>
<keyword evidence="1" id="KW-1133">Transmembrane helix</keyword>
<feature type="transmembrane region" description="Helical" evidence="1">
    <location>
        <begin position="31"/>
        <end position="53"/>
    </location>
</feature>
<dbReference type="RefSeq" id="WP_344369701.1">
    <property type="nucleotide sequence ID" value="NZ_BAAAPW010000001.1"/>
</dbReference>
<reference evidence="3" key="1">
    <citation type="journal article" date="2019" name="Int. J. Syst. Evol. Microbiol.">
        <title>The Global Catalogue of Microorganisms (GCM) 10K type strain sequencing project: providing services to taxonomists for standard genome sequencing and annotation.</title>
        <authorList>
            <consortium name="The Broad Institute Genomics Platform"/>
            <consortium name="The Broad Institute Genome Sequencing Center for Infectious Disease"/>
            <person name="Wu L."/>
            <person name="Ma J."/>
        </authorList>
    </citation>
    <scope>NUCLEOTIDE SEQUENCE [LARGE SCALE GENOMIC DNA]</scope>
    <source>
        <strain evidence="3">JCM 15672</strain>
    </source>
</reference>
<sequence length="199" mass="20534">MTSGPDVTPNTAERSSGGSARWNPVRWWAQLVAASIPAVFGIGLLLGFAGVTGTEHFDVLGAAFVYAIIGTAVACALVAVSAGDVPRSRGYIVAASMMGVLAGLAPISAILFIRLSSRACVVLNVLGLPWPEPWREAAHLGGGLIWSASTVFLLVALAAPRLRRAATAMWIWSGIITIPAGVLFMLIVGDVPATGCTPV</sequence>
<accession>A0ABP5FII8</accession>
<proteinExistence type="predicted"/>
<feature type="transmembrane region" description="Helical" evidence="1">
    <location>
        <begin position="169"/>
        <end position="189"/>
    </location>
</feature>
<feature type="transmembrane region" description="Helical" evidence="1">
    <location>
        <begin position="59"/>
        <end position="80"/>
    </location>
</feature>
<dbReference type="Proteomes" id="UP001501196">
    <property type="component" value="Unassembled WGS sequence"/>
</dbReference>
<evidence type="ECO:0008006" key="4">
    <source>
        <dbReference type="Google" id="ProtNLM"/>
    </source>
</evidence>
<gene>
    <name evidence="2" type="ORF">GCM10009819_08500</name>
</gene>
<protein>
    <recommendedName>
        <fullName evidence="4">DUF998 domain-containing protein</fullName>
    </recommendedName>
</protein>
<keyword evidence="1" id="KW-0472">Membrane</keyword>
<evidence type="ECO:0000313" key="3">
    <source>
        <dbReference type="Proteomes" id="UP001501196"/>
    </source>
</evidence>
<feature type="transmembrane region" description="Helical" evidence="1">
    <location>
        <begin position="92"/>
        <end position="117"/>
    </location>
</feature>
<comment type="caution">
    <text evidence="2">The sequence shown here is derived from an EMBL/GenBank/DDBJ whole genome shotgun (WGS) entry which is preliminary data.</text>
</comment>
<keyword evidence="1" id="KW-0812">Transmembrane</keyword>
<evidence type="ECO:0000256" key="1">
    <source>
        <dbReference type="SAM" id="Phobius"/>
    </source>
</evidence>
<evidence type="ECO:0000313" key="2">
    <source>
        <dbReference type="EMBL" id="GAA2027368.1"/>
    </source>
</evidence>
<organism evidence="2 3">
    <name type="scientific">Agromyces tropicus</name>
    <dbReference type="NCBI Taxonomy" id="555371"/>
    <lineage>
        <taxon>Bacteria</taxon>
        <taxon>Bacillati</taxon>
        <taxon>Actinomycetota</taxon>
        <taxon>Actinomycetes</taxon>
        <taxon>Micrococcales</taxon>
        <taxon>Microbacteriaceae</taxon>
        <taxon>Agromyces</taxon>
    </lineage>
</organism>
<name>A0ABP5FII8_9MICO</name>